<feature type="region of interest" description="Disordered" evidence="1">
    <location>
        <begin position="74"/>
        <end position="212"/>
    </location>
</feature>
<feature type="compositionally biased region" description="Polar residues" evidence="1">
    <location>
        <begin position="506"/>
        <end position="516"/>
    </location>
</feature>
<dbReference type="GO" id="GO:0016787">
    <property type="term" value="F:hydrolase activity"/>
    <property type="evidence" value="ECO:0007669"/>
    <property type="project" value="UniProtKB-ARBA"/>
</dbReference>
<dbReference type="SUPFAM" id="SSF88713">
    <property type="entry name" value="Glycoside hydrolase/deacetylase"/>
    <property type="match status" value="1"/>
</dbReference>
<dbReference type="InterPro" id="IPR052740">
    <property type="entry name" value="CE4"/>
</dbReference>
<evidence type="ECO:0000313" key="2">
    <source>
        <dbReference type="EMBL" id="CAB0018158.1"/>
    </source>
</evidence>
<dbReference type="InterPro" id="IPR019038">
    <property type="entry name" value="POLD3"/>
</dbReference>
<feature type="compositionally biased region" description="Polar residues" evidence="1">
    <location>
        <begin position="576"/>
        <end position="601"/>
    </location>
</feature>
<evidence type="ECO:0000313" key="3">
    <source>
        <dbReference type="Proteomes" id="UP000479000"/>
    </source>
</evidence>
<feature type="compositionally biased region" description="Basic and acidic residues" evidence="1">
    <location>
        <begin position="254"/>
        <end position="272"/>
    </location>
</feature>
<feature type="compositionally biased region" description="Polar residues" evidence="1">
    <location>
        <begin position="32"/>
        <end position="44"/>
    </location>
</feature>
<feature type="region of interest" description="Disordered" evidence="1">
    <location>
        <begin position="576"/>
        <end position="622"/>
    </location>
</feature>
<feature type="compositionally biased region" description="Basic and acidic residues" evidence="1">
    <location>
        <begin position="978"/>
        <end position="997"/>
    </location>
</feature>
<protein>
    <submittedName>
        <fullName evidence="2">Uncharacterized protein</fullName>
    </submittedName>
</protein>
<feature type="compositionally biased region" description="Basic and acidic residues" evidence="1">
    <location>
        <begin position="135"/>
        <end position="152"/>
    </location>
</feature>
<feature type="region of interest" description="Disordered" evidence="1">
    <location>
        <begin position="934"/>
        <end position="1035"/>
    </location>
</feature>
<organism evidence="2 3">
    <name type="scientific">Nesidiocoris tenuis</name>
    <dbReference type="NCBI Taxonomy" id="355587"/>
    <lineage>
        <taxon>Eukaryota</taxon>
        <taxon>Metazoa</taxon>
        <taxon>Ecdysozoa</taxon>
        <taxon>Arthropoda</taxon>
        <taxon>Hexapoda</taxon>
        <taxon>Insecta</taxon>
        <taxon>Pterygota</taxon>
        <taxon>Neoptera</taxon>
        <taxon>Paraneoptera</taxon>
        <taxon>Hemiptera</taxon>
        <taxon>Heteroptera</taxon>
        <taxon>Panheteroptera</taxon>
        <taxon>Cimicomorpha</taxon>
        <taxon>Miridae</taxon>
        <taxon>Dicyphina</taxon>
        <taxon>Nesidiocoris</taxon>
    </lineage>
</organism>
<feature type="region of interest" description="Disordered" evidence="1">
    <location>
        <begin position="465"/>
        <end position="484"/>
    </location>
</feature>
<proteinExistence type="predicted"/>
<dbReference type="PANTHER" id="PTHR45985">
    <property type="match status" value="1"/>
</dbReference>
<reference evidence="2 3" key="1">
    <citation type="submission" date="2020-02" db="EMBL/GenBank/DDBJ databases">
        <authorList>
            <person name="Ferguson B K."/>
        </authorList>
    </citation>
    <scope>NUCLEOTIDE SEQUENCE [LARGE SCALE GENOMIC DNA]</scope>
</reference>
<dbReference type="AlphaFoldDB" id="A0A6H5HN36"/>
<feature type="region of interest" description="Disordered" evidence="1">
    <location>
        <begin position="1"/>
        <end position="45"/>
    </location>
</feature>
<dbReference type="OrthoDB" id="504708at2759"/>
<gene>
    <name evidence="2" type="ORF">NTEN_LOCUS22067</name>
</gene>
<feature type="region of interest" description="Disordered" evidence="1">
    <location>
        <begin position="492"/>
        <end position="553"/>
    </location>
</feature>
<dbReference type="Pfam" id="PF09507">
    <property type="entry name" value="CDC27"/>
    <property type="match status" value="1"/>
</dbReference>
<dbReference type="Gene3D" id="3.20.20.370">
    <property type="entry name" value="Glycoside hydrolase/deacetylase"/>
    <property type="match status" value="1"/>
</dbReference>
<dbReference type="EMBL" id="CADCXU010032277">
    <property type="protein sequence ID" value="CAB0018158.1"/>
    <property type="molecule type" value="Genomic_DNA"/>
</dbReference>
<name>A0A6H5HN36_9HEMI</name>
<dbReference type="PANTHER" id="PTHR45985:SF12">
    <property type="entry name" value="CHITIN DEACETYLASE-LIKE 5, ISOFORM B"/>
    <property type="match status" value="1"/>
</dbReference>
<dbReference type="InterPro" id="IPR011330">
    <property type="entry name" value="Glyco_hydro/deAcase_b/a-brl"/>
</dbReference>
<evidence type="ECO:0000256" key="1">
    <source>
        <dbReference type="SAM" id="MobiDB-lite"/>
    </source>
</evidence>
<dbReference type="Proteomes" id="UP000479000">
    <property type="component" value="Unassembled WGS sequence"/>
</dbReference>
<feature type="region of interest" description="Disordered" evidence="1">
    <location>
        <begin position="247"/>
        <end position="272"/>
    </location>
</feature>
<feature type="compositionally biased region" description="Basic residues" evidence="1">
    <location>
        <begin position="1005"/>
        <end position="1014"/>
    </location>
</feature>
<dbReference type="GO" id="GO:0043625">
    <property type="term" value="C:delta DNA polymerase complex"/>
    <property type="evidence" value="ECO:0007669"/>
    <property type="project" value="InterPro"/>
</dbReference>
<dbReference type="GO" id="GO:0005975">
    <property type="term" value="P:carbohydrate metabolic process"/>
    <property type="evidence" value="ECO:0007669"/>
    <property type="project" value="InterPro"/>
</dbReference>
<dbReference type="Gene3D" id="3.90.1030.20">
    <property type="entry name" value="DNA polymerase delta, p66 (Cdc27) subunit, wHTH domain"/>
    <property type="match status" value="1"/>
</dbReference>
<feature type="compositionally biased region" description="Basic and acidic residues" evidence="1">
    <location>
        <begin position="115"/>
        <end position="127"/>
    </location>
</feature>
<feature type="compositionally biased region" description="Low complexity" evidence="1">
    <location>
        <begin position="1018"/>
        <end position="1035"/>
    </location>
</feature>
<feature type="compositionally biased region" description="Polar residues" evidence="1">
    <location>
        <begin position="173"/>
        <end position="212"/>
    </location>
</feature>
<dbReference type="GO" id="GO:0006260">
    <property type="term" value="P:DNA replication"/>
    <property type="evidence" value="ECO:0007669"/>
    <property type="project" value="InterPro"/>
</dbReference>
<feature type="compositionally biased region" description="Basic and acidic residues" evidence="1">
    <location>
        <begin position="949"/>
        <end position="970"/>
    </location>
</feature>
<dbReference type="InterPro" id="IPR041913">
    <property type="entry name" value="POLD3_sf"/>
</dbReference>
<accession>A0A6H5HN36</accession>
<keyword evidence="3" id="KW-1185">Reference proteome</keyword>
<sequence>MASPTTTNTETRRSLKSKSSNKSPPVDRRTPRISTIRSPTSTNRLLLRIMRATASRNRAESPVQQRTISIRVPQAAIDSNKFTAQDEPKPRPTPIRASESAEWNGFRVGNNAEVRSNHQDLDQDINRRPSQRVADSIKIREEYLRQREEASRGTESQSSRTRVPGRKVPETTGRGSSRYQDTPYEQGQYADSQNAQPTPLTGEQPRLQVTQSPPFVDEGQKYRADVEEQQKYVQAADRNARIQAQLRALGNRDSVGREAGPDSRRQEELKRKAYEEARARQIDEAEREAREQVRLRQFEEARRKQVEEAERVAKELSERKEREEAQRRAAILEMRRKQVEEAERKANEEARIKAMEEEARRRAEEEALRERQILEARRAKEEAERKQAIEEAQRRAAVEEARRAAIEEARRKAAIEEAERRRAIEEAARRQAIEEAQRRAAVDEARRKAALEEAAREEALKKAKIEEEEEAKRKAADESRRRYLENQRQLEENLSRRRLPARPVEQDTSLTYNSKPSYEATERYKPTSRGSSGFRIVVDSTEPPRGFTVTRPPKKYVSRNSTLINELYLNEQSTTLSNDERTNSVTPNSLLQTSPGRTYTENARVGCSGSSTQSTHRRPFRTFEERGSRTHRVRVGQGSWSSSVRNLYRPSGCSPCTWALCVHYQNRRDLPLEETPQIVLLTFDDSVNDLNKGLYEDLFERGRVNPNGCPISATFYVSHEWTDYGQVQNLYATGHEIASHSVSRGPKNATTPRSAICGTRAECGTCGRVNHVPMSTRGQANLESVTADLLNTWGPKTPPPRCRYLDEAKPEQLQSTCSAHRRLLYAYTNNNSKPGKYLVTYVVAGERPDGEGLDFRLVNETNLARVKSKFSKISSVHVYSVQKGTILSGAEIYNADTSYKLTEDEQRFVKLQFQHVGVLNVGVGDERADMTKKEYVTESCSDDEVAAPAEKKKIVEEQKAETTNKLKPETAKMASPEGRTDAKSTRKSVSKDDEKPASDSNAKGPVKKAGRPAKAKPAESSSSKQSSITSFFKRK</sequence>